<feature type="compositionally biased region" description="Low complexity" evidence="1">
    <location>
        <begin position="37"/>
        <end position="52"/>
    </location>
</feature>
<evidence type="ECO:0000313" key="3">
    <source>
        <dbReference type="Proteomes" id="UP000070054"/>
    </source>
</evidence>
<protein>
    <submittedName>
        <fullName evidence="2">Uncharacterized protein</fullName>
    </submittedName>
</protein>
<feature type="compositionally biased region" description="Polar residues" evidence="1">
    <location>
        <begin position="55"/>
        <end position="78"/>
    </location>
</feature>
<dbReference type="AlphaFoldDB" id="A0A135URW2"/>
<dbReference type="Proteomes" id="UP000070054">
    <property type="component" value="Unassembled WGS sequence"/>
</dbReference>
<gene>
    <name evidence="2" type="ORF">CNYM01_14166</name>
</gene>
<name>A0A135URW2_9PEZI</name>
<organism evidence="2 3">
    <name type="scientific">Colletotrichum nymphaeae SA-01</name>
    <dbReference type="NCBI Taxonomy" id="1460502"/>
    <lineage>
        <taxon>Eukaryota</taxon>
        <taxon>Fungi</taxon>
        <taxon>Dikarya</taxon>
        <taxon>Ascomycota</taxon>
        <taxon>Pezizomycotina</taxon>
        <taxon>Sordariomycetes</taxon>
        <taxon>Hypocreomycetidae</taxon>
        <taxon>Glomerellales</taxon>
        <taxon>Glomerellaceae</taxon>
        <taxon>Colletotrichum</taxon>
        <taxon>Colletotrichum acutatum species complex</taxon>
    </lineage>
</organism>
<evidence type="ECO:0000256" key="1">
    <source>
        <dbReference type="SAM" id="MobiDB-lite"/>
    </source>
</evidence>
<accession>A0A135URW2</accession>
<reference evidence="2 3" key="1">
    <citation type="submission" date="2014-02" db="EMBL/GenBank/DDBJ databases">
        <title>The genome sequence of Colletotrichum nymphaeae SA-01.</title>
        <authorList>
            <person name="Baroncelli R."/>
            <person name="Thon M.R."/>
        </authorList>
    </citation>
    <scope>NUCLEOTIDE SEQUENCE [LARGE SCALE GENOMIC DNA]</scope>
    <source>
        <strain evidence="2 3">SA-01</strain>
    </source>
</reference>
<sequence length="78" mass="8066">MSGATAPTQAPGLEVTNAAAAERRRRRETTTSPPRPTGTTSTIRRSPPTSRSICAATSGSTRYRSGRGCSTATADARA</sequence>
<dbReference type="EMBL" id="JEMN01000232">
    <property type="protein sequence ID" value="KXH63113.1"/>
    <property type="molecule type" value="Genomic_DNA"/>
</dbReference>
<comment type="caution">
    <text evidence="2">The sequence shown here is derived from an EMBL/GenBank/DDBJ whole genome shotgun (WGS) entry which is preliminary data.</text>
</comment>
<evidence type="ECO:0000313" key="2">
    <source>
        <dbReference type="EMBL" id="KXH63113.1"/>
    </source>
</evidence>
<proteinExistence type="predicted"/>
<keyword evidence="3" id="KW-1185">Reference proteome</keyword>
<feature type="region of interest" description="Disordered" evidence="1">
    <location>
        <begin position="1"/>
        <end position="78"/>
    </location>
</feature>